<dbReference type="Proteomes" id="UP000321805">
    <property type="component" value="Chromosome"/>
</dbReference>
<dbReference type="AlphaFoldDB" id="A0A5B8UAT1"/>
<organism evidence="2 3">
    <name type="scientific">Baekduia soli</name>
    <dbReference type="NCBI Taxonomy" id="496014"/>
    <lineage>
        <taxon>Bacteria</taxon>
        <taxon>Bacillati</taxon>
        <taxon>Actinomycetota</taxon>
        <taxon>Thermoleophilia</taxon>
        <taxon>Solirubrobacterales</taxon>
        <taxon>Baekduiaceae</taxon>
        <taxon>Baekduia</taxon>
    </lineage>
</organism>
<dbReference type="Gene3D" id="1.20.5.340">
    <property type="match status" value="1"/>
</dbReference>
<protein>
    <submittedName>
        <fullName evidence="2">Uncharacterized protein</fullName>
    </submittedName>
</protein>
<gene>
    <name evidence="2" type="ORF">FSW04_22870</name>
</gene>
<dbReference type="OrthoDB" id="5244074at2"/>
<dbReference type="EMBL" id="CP042430">
    <property type="protein sequence ID" value="QEC50135.1"/>
    <property type="molecule type" value="Genomic_DNA"/>
</dbReference>
<keyword evidence="3" id="KW-1185">Reference proteome</keyword>
<keyword evidence="1" id="KW-0175">Coiled coil</keyword>
<evidence type="ECO:0000313" key="3">
    <source>
        <dbReference type="Proteomes" id="UP000321805"/>
    </source>
</evidence>
<dbReference type="KEGG" id="bsol:FSW04_22870"/>
<evidence type="ECO:0000256" key="1">
    <source>
        <dbReference type="SAM" id="Coils"/>
    </source>
</evidence>
<name>A0A5B8UAT1_9ACTN</name>
<accession>A0A5B8UAT1</accession>
<evidence type="ECO:0000313" key="2">
    <source>
        <dbReference type="EMBL" id="QEC50135.1"/>
    </source>
</evidence>
<reference evidence="2 3" key="1">
    <citation type="journal article" date="2018" name="J. Microbiol.">
        <title>Baekduia soli gen. nov., sp. nov., a novel bacterium isolated from the soil of Baekdu Mountain and proposal of a novel family name, Baekduiaceae fam. nov.</title>
        <authorList>
            <person name="An D.S."/>
            <person name="Siddiqi M.Z."/>
            <person name="Kim K.H."/>
            <person name="Yu H.S."/>
            <person name="Im W.T."/>
        </authorList>
    </citation>
    <scope>NUCLEOTIDE SEQUENCE [LARGE SCALE GENOMIC DNA]</scope>
    <source>
        <strain evidence="2 3">BR7-21</strain>
    </source>
</reference>
<proteinExistence type="predicted"/>
<dbReference type="RefSeq" id="WP_146922498.1">
    <property type="nucleotide sequence ID" value="NZ_CP042430.1"/>
</dbReference>
<sequence>MSDDLGNDGLRERIQKQGEETLGRVAQELLESPLVHSAIARAFEAREKAVQAQEAAMGALNLPSAADLERLTRRVRSLSQRLEGIEDGVDRLDERLASLPGAGIEARLGAIEASLDHLGNEVEALRKKLPAKPPARRAAAKKPTS</sequence>
<feature type="coiled-coil region" evidence="1">
    <location>
        <begin position="68"/>
        <end position="128"/>
    </location>
</feature>